<comment type="caution">
    <text evidence="2">The sequence shown here is derived from an EMBL/GenBank/DDBJ whole genome shotgun (WGS) entry which is preliminary data.</text>
</comment>
<proteinExistence type="predicted"/>
<keyword evidence="3" id="KW-1185">Reference proteome</keyword>
<dbReference type="SUPFAM" id="SSF159501">
    <property type="entry name" value="EreA/ChaN-like"/>
    <property type="match status" value="1"/>
</dbReference>
<evidence type="ECO:0000259" key="1">
    <source>
        <dbReference type="Pfam" id="PF04187"/>
    </source>
</evidence>
<accession>A0ABN8SKY0</accession>
<feature type="domain" description="Haem-binding uptake Tiki superfamily ChaN" evidence="1">
    <location>
        <begin position="40"/>
        <end position="259"/>
    </location>
</feature>
<dbReference type="Gene3D" id="3.40.50.11550">
    <property type="match status" value="1"/>
</dbReference>
<name>A0ABN8SKY0_9CNID</name>
<evidence type="ECO:0000313" key="2">
    <source>
        <dbReference type="EMBL" id="CAH3191533.1"/>
    </source>
</evidence>
<sequence>LQAGWTNLNSSLRGNLRRISKSLVFVSAKKPESKLTFDTVMSEAKNATVVLFGEQHHEPSILKAQLCVLERMVSQTQLLSTNTSKGAGNVTVVMEMFNFQQQPLLDAYQADQISLDELSNKYKGTEGFALEHYGYILEVAKKLGVKLVAGFVPKPFCSMMVNEGKNHVLEKIEKSGGPPREFYVDGSEDHYRYFQGLISGNLDKVVDKYRRIFPAQILRDSAFAYTVMDIVQKSNGQTRVLGICGSGHLDYKFGIPERISPEVPIYVLTSRAQDDPVEHNVADCIFQYS</sequence>
<protein>
    <recommendedName>
        <fullName evidence="1">Haem-binding uptake Tiki superfamily ChaN domain-containing protein</fullName>
    </recommendedName>
</protein>
<feature type="non-terminal residue" evidence="2">
    <location>
        <position position="1"/>
    </location>
</feature>
<reference evidence="2 3" key="1">
    <citation type="submission" date="2022-05" db="EMBL/GenBank/DDBJ databases">
        <authorList>
            <consortium name="Genoscope - CEA"/>
            <person name="William W."/>
        </authorList>
    </citation>
    <scope>NUCLEOTIDE SEQUENCE [LARGE SCALE GENOMIC DNA]</scope>
</reference>
<dbReference type="Pfam" id="PF04187">
    <property type="entry name" value="Cofac_haem_bdg"/>
    <property type="match status" value="1"/>
</dbReference>
<evidence type="ECO:0000313" key="3">
    <source>
        <dbReference type="Proteomes" id="UP001159427"/>
    </source>
</evidence>
<dbReference type="Proteomes" id="UP001159427">
    <property type="component" value="Unassembled WGS sequence"/>
</dbReference>
<gene>
    <name evidence="2" type="ORF">PEVE_00022028</name>
</gene>
<organism evidence="2 3">
    <name type="scientific">Porites evermanni</name>
    <dbReference type="NCBI Taxonomy" id="104178"/>
    <lineage>
        <taxon>Eukaryota</taxon>
        <taxon>Metazoa</taxon>
        <taxon>Cnidaria</taxon>
        <taxon>Anthozoa</taxon>
        <taxon>Hexacorallia</taxon>
        <taxon>Scleractinia</taxon>
        <taxon>Fungiina</taxon>
        <taxon>Poritidae</taxon>
        <taxon>Porites</taxon>
    </lineage>
</organism>
<dbReference type="CDD" id="cd14727">
    <property type="entry name" value="ChanN-like"/>
    <property type="match status" value="1"/>
</dbReference>
<dbReference type="EMBL" id="CALNXI010002948">
    <property type="protein sequence ID" value="CAH3191533.1"/>
    <property type="molecule type" value="Genomic_DNA"/>
</dbReference>
<dbReference type="InterPro" id="IPR007314">
    <property type="entry name" value="Cofac_haem-bd_dom"/>
</dbReference>